<reference evidence="1 2" key="1">
    <citation type="submission" date="2020-05" db="EMBL/GenBank/DDBJ databases">
        <title>Draft genome of xy-202 and genomic insight in genome of the genus Peptostreptococcus.</title>
        <authorList>
            <person name="Zhang Z."/>
        </authorList>
    </citation>
    <scope>NUCLEOTIDE SEQUENCE [LARGE SCALE GENOMIC DNA]</scope>
    <source>
        <strain evidence="1 2">DSM 27025</strain>
    </source>
</reference>
<protein>
    <recommendedName>
        <fullName evidence="3">HEAT repeat domain-containing protein</fullName>
    </recommendedName>
</protein>
<evidence type="ECO:0008006" key="3">
    <source>
        <dbReference type="Google" id="ProtNLM"/>
    </source>
</evidence>
<gene>
    <name evidence="1" type="ORF">HLB29_05995</name>
</gene>
<proteinExistence type="predicted"/>
<evidence type="ECO:0000313" key="2">
    <source>
        <dbReference type="Proteomes" id="UP000713904"/>
    </source>
</evidence>
<organism evidence="1 2">
    <name type="scientific">Peptostreptococcus canis</name>
    <dbReference type="NCBI Taxonomy" id="1159213"/>
    <lineage>
        <taxon>Bacteria</taxon>
        <taxon>Bacillati</taxon>
        <taxon>Bacillota</taxon>
        <taxon>Clostridia</taxon>
        <taxon>Peptostreptococcales</taxon>
        <taxon>Peptostreptococcaceae</taxon>
        <taxon>Peptostreptococcus</taxon>
    </lineage>
</organism>
<dbReference type="Proteomes" id="UP000713904">
    <property type="component" value="Unassembled WGS sequence"/>
</dbReference>
<accession>A0ABR6TM47</accession>
<keyword evidence="2" id="KW-1185">Reference proteome</keyword>
<comment type="caution">
    <text evidence="1">The sequence shown here is derived from an EMBL/GenBank/DDBJ whole genome shotgun (WGS) entry which is preliminary data.</text>
</comment>
<sequence length="511" mass="60325">MSESIYEIIKKEFQCSGVLPYEFQDLEVAGAEDVNELIWGKDELSNYQKERISLDLINKIKFLIEECTEDIIIETELVIFLKENPIYKYIDALNRILSIHIEEGYFDKEKIYNFGLKLATKSINIENTKLGIIILGNFENDFSNRIIATLGYHSEFTLYAVEVFRKYDNRNKRTYDLVKNTDGYGKLISIMNFYPIHDEQKRWIFENFGVHSSGVKNDIAIIIMENTLMCDYILNISIDEENFNIFSLLLAHSSRYRFFSDIDRFLEIIKKYLFKAYRYAKTYTDLLAIALIRNNISYSINMSENKVCSTVWNEETKKEVLSICEELLEKFDFQKIIFSEIIEENRLDYFEDVVLLVNLVVELFKYNGFLISSQIFEIIFDSRPFIYDLVEFLKMDVDEQYIREISTHVIDRMPDDVFEGENISGSLGFEILPDIWLVNILESYRENEIFDEELLLMSLKARFNDVRIEAIKSLGFFKNKWSEKVEGYLLEALKEERDDKIVDDIKNILGI</sequence>
<name>A0ABR6TM47_9FIRM</name>
<evidence type="ECO:0000313" key="1">
    <source>
        <dbReference type="EMBL" id="MBC2576234.1"/>
    </source>
</evidence>
<dbReference type="EMBL" id="JABGBW010000003">
    <property type="protein sequence ID" value="MBC2576234.1"/>
    <property type="molecule type" value="Genomic_DNA"/>
</dbReference>
<dbReference type="RefSeq" id="WP_185624250.1">
    <property type="nucleotide sequence ID" value="NZ_JABGBW010000003.1"/>
</dbReference>